<keyword evidence="2" id="KW-0812">Transmembrane</keyword>
<dbReference type="Proteomes" id="UP000199475">
    <property type="component" value="Unassembled WGS sequence"/>
</dbReference>
<feature type="compositionally biased region" description="Basic and acidic residues" evidence="1">
    <location>
        <begin position="21"/>
        <end position="37"/>
    </location>
</feature>
<keyword evidence="4" id="KW-1185">Reference proteome</keyword>
<feature type="compositionally biased region" description="Polar residues" evidence="1">
    <location>
        <begin position="1"/>
        <end position="11"/>
    </location>
</feature>
<feature type="region of interest" description="Disordered" evidence="1">
    <location>
        <begin position="1"/>
        <end position="50"/>
    </location>
</feature>
<dbReference type="OrthoDB" id="3730020at2"/>
<dbReference type="AlphaFoldDB" id="A0A1G9LQW3"/>
<proteinExistence type="predicted"/>
<dbReference type="RefSeq" id="WP_143008282.1">
    <property type="nucleotide sequence ID" value="NZ_FNGP01000004.1"/>
</dbReference>
<name>A0A1G9LQW3_9ACTN</name>
<evidence type="ECO:0000256" key="2">
    <source>
        <dbReference type="SAM" id="Phobius"/>
    </source>
</evidence>
<dbReference type="STRING" id="686624.SAMN04488242_2273"/>
<protein>
    <submittedName>
        <fullName evidence="3">Uncharacterized protein</fullName>
    </submittedName>
</protein>
<evidence type="ECO:0000313" key="4">
    <source>
        <dbReference type="Proteomes" id="UP000199475"/>
    </source>
</evidence>
<evidence type="ECO:0000256" key="1">
    <source>
        <dbReference type="SAM" id="MobiDB-lite"/>
    </source>
</evidence>
<reference evidence="3 4" key="1">
    <citation type="submission" date="2016-10" db="EMBL/GenBank/DDBJ databases">
        <authorList>
            <person name="de Groot N.N."/>
        </authorList>
    </citation>
    <scope>NUCLEOTIDE SEQUENCE [LARGE SCALE GENOMIC DNA]</scope>
    <source>
        <strain evidence="3 4">CGMCC 1.9159</strain>
    </source>
</reference>
<dbReference type="EMBL" id="FNGP01000004">
    <property type="protein sequence ID" value="SDL64432.1"/>
    <property type="molecule type" value="Genomic_DNA"/>
</dbReference>
<keyword evidence="2" id="KW-1133">Transmembrane helix</keyword>
<gene>
    <name evidence="3" type="ORF">SAMN04488242_2273</name>
</gene>
<sequence>MSNQEWNQNGEPRNPWAQQDPEWRPTQFRDHTGRDPRQPFGDRPVMPSLPDLQPPRKPVWPWVLGVLGVIAALLVFLLLRPGQPEAVPSEQPPASAFPSPSLTGNALPYEGNGTGVFEVTAHRWTDTGVEVDYRITSDEGTRRFTFFMFDNETRQSYVPDVDRVIEVSEGSPATGTVTFSMPRGDASFVLTTVTGRAITALPISG</sequence>
<accession>A0A1G9LQW3</accession>
<evidence type="ECO:0000313" key="3">
    <source>
        <dbReference type="EMBL" id="SDL64432.1"/>
    </source>
</evidence>
<organism evidence="3 4">
    <name type="scientific">Tessaracoccus oleiagri</name>
    <dbReference type="NCBI Taxonomy" id="686624"/>
    <lineage>
        <taxon>Bacteria</taxon>
        <taxon>Bacillati</taxon>
        <taxon>Actinomycetota</taxon>
        <taxon>Actinomycetes</taxon>
        <taxon>Propionibacteriales</taxon>
        <taxon>Propionibacteriaceae</taxon>
        <taxon>Tessaracoccus</taxon>
    </lineage>
</organism>
<feature type="transmembrane region" description="Helical" evidence="2">
    <location>
        <begin position="59"/>
        <end position="79"/>
    </location>
</feature>
<keyword evidence="2" id="KW-0472">Membrane</keyword>